<dbReference type="AlphaFoldDB" id="A0A927XFC4"/>
<accession>A0A927XFC4</accession>
<dbReference type="Proteomes" id="UP000700800">
    <property type="component" value="Unassembled WGS sequence"/>
</dbReference>
<organism evidence="3 4">
    <name type="scientific">Streptococcus gallolyticus</name>
    <dbReference type="NCBI Taxonomy" id="315405"/>
    <lineage>
        <taxon>Bacteria</taxon>
        <taxon>Bacillati</taxon>
        <taxon>Bacillota</taxon>
        <taxon>Bacilli</taxon>
        <taxon>Lactobacillales</taxon>
        <taxon>Streptococcaceae</taxon>
        <taxon>Streptococcus</taxon>
    </lineage>
</organism>
<evidence type="ECO:0000256" key="1">
    <source>
        <dbReference type="SAM" id="MobiDB-lite"/>
    </source>
</evidence>
<feature type="compositionally biased region" description="Polar residues" evidence="1">
    <location>
        <begin position="175"/>
        <end position="198"/>
    </location>
</feature>
<feature type="region of interest" description="Disordered" evidence="1">
    <location>
        <begin position="173"/>
        <end position="198"/>
    </location>
</feature>
<evidence type="ECO:0000313" key="3">
    <source>
        <dbReference type="EMBL" id="MBE6164319.1"/>
    </source>
</evidence>
<keyword evidence="2" id="KW-0472">Membrane</keyword>
<evidence type="ECO:0000256" key="2">
    <source>
        <dbReference type="SAM" id="Phobius"/>
    </source>
</evidence>
<reference evidence="3" key="1">
    <citation type="submission" date="2019-04" db="EMBL/GenBank/DDBJ databases">
        <title>Evolution of Biomass-Degrading Anaerobic Consortia Revealed by Metagenomics.</title>
        <authorList>
            <person name="Peng X."/>
        </authorList>
    </citation>
    <scope>NUCLEOTIDE SEQUENCE</scope>
    <source>
        <strain evidence="3">SIG195</strain>
    </source>
</reference>
<dbReference type="CDD" id="cd16427">
    <property type="entry name" value="TraM-like"/>
    <property type="match status" value="1"/>
</dbReference>
<proteinExistence type="predicted"/>
<sequence length="359" mass="40506">MAFSPFKKSSKCLITDDLFLEVTWEEGKSPEDDPELLGIIEELDSNLPEGQLLLEESLPYLSFYQAERLFQELLQVYGQFQLQKVAIAHLEGKEVVTEGEVFASPFVLNQDYQTLLHPLITAILTDSTFSAYSYQEKREYFENQIYPAYKVSVGTTDSALPFFPEEGEQVKPISQVRTNTQASPVSPQVKQETSSNPNPKTIKRLTVWLVASTLLAVAGFGMSAFAFAQLSQKNEQLIYLYQQQKESQTLASAEHAIDVFSRFFLPNYYSGNKEALTDFLSDGDAKYTQPESGTLQSVILESVTYDSSDKTYQVTYVVAVKQDDTTSSRRLTYTVKAAKSSRYGYVITTEPTETPYFEE</sequence>
<protein>
    <submittedName>
        <fullName evidence="3">Uncharacterized protein</fullName>
    </submittedName>
</protein>
<dbReference type="Gene3D" id="3.10.450.540">
    <property type="match status" value="1"/>
</dbReference>
<keyword evidence="2" id="KW-0812">Transmembrane</keyword>
<name>A0A927XFC4_9STRE</name>
<comment type="caution">
    <text evidence="3">The sequence shown here is derived from an EMBL/GenBank/DDBJ whole genome shotgun (WGS) entry which is preliminary data.</text>
</comment>
<evidence type="ECO:0000313" key="4">
    <source>
        <dbReference type="Proteomes" id="UP000700800"/>
    </source>
</evidence>
<gene>
    <name evidence="3" type="ORF">E7156_03220</name>
</gene>
<feature type="transmembrane region" description="Helical" evidence="2">
    <location>
        <begin position="205"/>
        <end position="228"/>
    </location>
</feature>
<dbReference type="EMBL" id="SVAF01000006">
    <property type="protein sequence ID" value="MBE6164319.1"/>
    <property type="molecule type" value="Genomic_DNA"/>
</dbReference>
<keyword evidence="2" id="KW-1133">Transmembrane helix</keyword>